<accession>A0AAD6F0S9</accession>
<dbReference type="InterPro" id="IPR032675">
    <property type="entry name" value="LRR_dom_sf"/>
</dbReference>
<keyword evidence="10" id="KW-0067">ATP-binding</keyword>
<feature type="domain" description="Protein kinase" evidence="12">
    <location>
        <begin position="250"/>
        <end position="400"/>
    </location>
</feature>
<protein>
    <recommendedName>
        <fullName evidence="12">Protein kinase domain-containing protein</fullName>
    </recommendedName>
</protein>
<evidence type="ECO:0000256" key="10">
    <source>
        <dbReference type="PROSITE-ProRule" id="PRU10141"/>
    </source>
</evidence>
<name>A0AAD6F0S9_9POAL</name>
<keyword evidence="3" id="KW-0433">Leucine-rich repeat</keyword>
<keyword evidence="9" id="KW-0325">Glycoprotein</keyword>
<dbReference type="Gene3D" id="3.30.200.20">
    <property type="entry name" value="Phosphorylase Kinase, domain 1"/>
    <property type="match status" value="1"/>
</dbReference>
<dbReference type="GO" id="GO:0004672">
    <property type="term" value="F:protein kinase activity"/>
    <property type="evidence" value="ECO:0007669"/>
    <property type="project" value="InterPro"/>
</dbReference>
<dbReference type="AlphaFoldDB" id="A0AAD6F0S9"/>
<dbReference type="GO" id="GO:0005886">
    <property type="term" value="C:plasma membrane"/>
    <property type="evidence" value="ECO:0007669"/>
    <property type="project" value="UniProtKB-SubCell"/>
</dbReference>
<dbReference type="InterPro" id="IPR001611">
    <property type="entry name" value="Leu-rich_rpt"/>
</dbReference>
<evidence type="ECO:0000256" key="6">
    <source>
        <dbReference type="ARBA" id="ARBA00022737"/>
    </source>
</evidence>
<dbReference type="SUPFAM" id="SSF52058">
    <property type="entry name" value="L domain-like"/>
    <property type="match status" value="1"/>
</dbReference>
<comment type="subcellular location">
    <subcellularLocation>
        <location evidence="1">Cell membrane</location>
        <topology evidence="1">Single-pass membrane protein</topology>
    </subcellularLocation>
</comment>
<comment type="similarity">
    <text evidence="2">Belongs to the RLP family.</text>
</comment>
<organism evidence="13 14">
    <name type="scientific">Rhynchospora tenuis</name>
    <dbReference type="NCBI Taxonomy" id="198213"/>
    <lineage>
        <taxon>Eukaryota</taxon>
        <taxon>Viridiplantae</taxon>
        <taxon>Streptophyta</taxon>
        <taxon>Embryophyta</taxon>
        <taxon>Tracheophyta</taxon>
        <taxon>Spermatophyta</taxon>
        <taxon>Magnoliopsida</taxon>
        <taxon>Liliopsida</taxon>
        <taxon>Poales</taxon>
        <taxon>Cyperaceae</taxon>
        <taxon>Cyperoideae</taxon>
        <taxon>Rhynchosporeae</taxon>
        <taxon>Rhynchospora</taxon>
    </lineage>
</organism>
<dbReference type="Pfam" id="PF13855">
    <property type="entry name" value="LRR_8"/>
    <property type="match status" value="1"/>
</dbReference>
<feature type="binding site" evidence="10">
    <location>
        <position position="287"/>
    </location>
    <ligand>
        <name>ATP</name>
        <dbReference type="ChEBI" id="CHEBI:30616"/>
    </ligand>
</feature>
<dbReference type="GO" id="GO:0005524">
    <property type="term" value="F:ATP binding"/>
    <property type="evidence" value="ECO:0007669"/>
    <property type="project" value="UniProtKB-UniRule"/>
</dbReference>
<dbReference type="Proteomes" id="UP001210211">
    <property type="component" value="Unassembled WGS sequence"/>
</dbReference>
<evidence type="ECO:0000256" key="1">
    <source>
        <dbReference type="ARBA" id="ARBA00004162"/>
    </source>
</evidence>
<dbReference type="Gene3D" id="3.80.10.10">
    <property type="entry name" value="Ribonuclease Inhibitor"/>
    <property type="match status" value="1"/>
</dbReference>
<evidence type="ECO:0000256" key="7">
    <source>
        <dbReference type="ARBA" id="ARBA00022989"/>
    </source>
</evidence>
<dbReference type="EMBL" id="JAMRDG010000001">
    <property type="protein sequence ID" value="KAJ3708311.1"/>
    <property type="molecule type" value="Genomic_DNA"/>
</dbReference>
<keyword evidence="5 11" id="KW-0812">Transmembrane</keyword>
<dbReference type="SUPFAM" id="SSF56112">
    <property type="entry name" value="Protein kinase-like (PK-like)"/>
    <property type="match status" value="1"/>
</dbReference>
<evidence type="ECO:0000256" key="3">
    <source>
        <dbReference type="ARBA" id="ARBA00022614"/>
    </source>
</evidence>
<dbReference type="Pfam" id="PF00560">
    <property type="entry name" value="LRR_1"/>
    <property type="match status" value="1"/>
</dbReference>
<keyword evidence="7 11" id="KW-1133">Transmembrane helix</keyword>
<reference evidence="13 14" key="1">
    <citation type="journal article" date="2022" name="Cell">
        <title>Repeat-based holocentromeres influence genome architecture and karyotype evolution.</title>
        <authorList>
            <person name="Hofstatter P.G."/>
            <person name="Thangavel G."/>
            <person name="Lux T."/>
            <person name="Neumann P."/>
            <person name="Vondrak T."/>
            <person name="Novak P."/>
            <person name="Zhang M."/>
            <person name="Costa L."/>
            <person name="Castellani M."/>
            <person name="Scott A."/>
            <person name="Toegelov H."/>
            <person name="Fuchs J."/>
            <person name="Mata-Sucre Y."/>
            <person name="Dias Y."/>
            <person name="Vanzela A.L.L."/>
            <person name="Huettel B."/>
            <person name="Almeida C.C.S."/>
            <person name="Simkova H."/>
            <person name="Souza G."/>
            <person name="Pedrosa-Harand A."/>
            <person name="Macas J."/>
            <person name="Mayer K.F.X."/>
            <person name="Houben A."/>
            <person name="Marques A."/>
        </authorList>
    </citation>
    <scope>NUCLEOTIDE SEQUENCE [LARGE SCALE GENOMIC DNA]</scope>
    <source>
        <strain evidence="13">RhyTen1mFocal</strain>
    </source>
</reference>
<dbReference type="InterPro" id="IPR001245">
    <property type="entry name" value="Ser-Thr/Tyr_kinase_cat_dom"/>
</dbReference>
<evidence type="ECO:0000256" key="9">
    <source>
        <dbReference type="ARBA" id="ARBA00023180"/>
    </source>
</evidence>
<dbReference type="PROSITE" id="PS00107">
    <property type="entry name" value="PROTEIN_KINASE_ATP"/>
    <property type="match status" value="1"/>
</dbReference>
<evidence type="ECO:0000313" key="13">
    <source>
        <dbReference type="EMBL" id="KAJ3708311.1"/>
    </source>
</evidence>
<keyword evidence="4" id="KW-1070">Brassinosteroid signaling pathway</keyword>
<dbReference type="SMART" id="SM00220">
    <property type="entry name" value="S_TKc"/>
    <property type="match status" value="1"/>
</dbReference>
<evidence type="ECO:0000259" key="12">
    <source>
        <dbReference type="PROSITE" id="PS50011"/>
    </source>
</evidence>
<dbReference type="InterPro" id="IPR011009">
    <property type="entry name" value="Kinase-like_dom_sf"/>
</dbReference>
<evidence type="ECO:0000313" key="14">
    <source>
        <dbReference type="Proteomes" id="UP001210211"/>
    </source>
</evidence>
<dbReference type="PROSITE" id="PS50011">
    <property type="entry name" value="PROTEIN_KINASE_DOM"/>
    <property type="match status" value="1"/>
</dbReference>
<dbReference type="Gene3D" id="1.10.510.10">
    <property type="entry name" value="Transferase(Phosphotransferase) domain 1"/>
    <property type="match status" value="1"/>
</dbReference>
<gene>
    <name evidence="13" type="ORF">LUZ61_012016</name>
</gene>
<dbReference type="GO" id="GO:0009742">
    <property type="term" value="P:brassinosteroid mediated signaling pathway"/>
    <property type="evidence" value="ECO:0007669"/>
    <property type="project" value="UniProtKB-KW"/>
</dbReference>
<dbReference type="PANTHER" id="PTHR27008:SF596">
    <property type="entry name" value="OS02G0215500 PROTEIN"/>
    <property type="match status" value="1"/>
</dbReference>
<sequence>MLPKNIFNIRTLSVGLNLKYNLLSGTIPKEVGLLINLGVLTLSRNNLSGELPEELGSCQLLTILELDGNSFQGTIPSFLSKLKSLKLLSLSSNNFSGVIPQEISLLNELQELYLAKNNLSGQIPLVIENLSHLYKLDISYNNIEGSVPEKGVFNNASALILIGNDKLCGGIPELHLPKCFIQHDKKHVPMLLKLIIPIVSTIFLFAAFLLALLIPKWKIRLTTKSRTNSLVTQKLPKVSYGQLAEATGTFSDTNLIGAGKYSRVYKGTLQFKEEEGSNQEAHTVAIKVFDLQQLGSTKSFMAECEALRLIRHRNLIRNITCCSTIDYNGKDFKALVFDYIPNGNLHRWLYPEKDDHEPLSPLSLTQRLNIAIDIADALDYLHHNCQPSVIHCDLKPSNIL</sequence>
<evidence type="ECO:0000256" key="8">
    <source>
        <dbReference type="ARBA" id="ARBA00023136"/>
    </source>
</evidence>
<evidence type="ECO:0000256" key="5">
    <source>
        <dbReference type="ARBA" id="ARBA00022692"/>
    </source>
</evidence>
<dbReference type="InterPro" id="IPR017441">
    <property type="entry name" value="Protein_kinase_ATP_BS"/>
</dbReference>
<evidence type="ECO:0000256" key="4">
    <source>
        <dbReference type="ARBA" id="ARBA00022626"/>
    </source>
</evidence>
<proteinExistence type="inferred from homology"/>
<dbReference type="InterPro" id="IPR000719">
    <property type="entry name" value="Prot_kinase_dom"/>
</dbReference>
<keyword evidence="8 11" id="KW-0472">Membrane</keyword>
<dbReference type="Pfam" id="PF07714">
    <property type="entry name" value="PK_Tyr_Ser-Thr"/>
    <property type="match status" value="1"/>
</dbReference>
<keyword evidence="6" id="KW-0677">Repeat</keyword>
<dbReference type="FunFam" id="3.80.10.10:FF:000111">
    <property type="entry name" value="LRR receptor-like serine/threonine-protein kinase ERECTA"/>
    <property type="match status" value="1"/>
</dbReference>
<feature type="transmembrane region" description="Helical" evidence="11">
    <location>
        <begin position="194"/>
        <end position="214"/>
    </location>
</feature>
<comment type="caution">
    <text evidence="13">The sequence shown here is derived from an EMBL/GenBank/DDBJ whole genome shotgun (WGS) entry which is preliminary data.</text>
</comment>
<keyword evidence="14" id="KW-1185">Reference proteome</keyword>
<evidence type="ECO:0000256" key="2">
    <source>
        <dbReference type="ARBA" id="ARBA00009592"/>
    </source>
</evidence>
<evidence type="ECO:0000256" key="11">
    <source>
        <dbReference type="SAM" id="Phobius"/>
    </source>
</evidence>
<dbReference type="InterPro" id="IPR051809">
    <property type="entry name" value="Plant_receptor-like_S/T_kinase"/>
</dbReference>
<keyword evidence="10" id="KW-0547">Nucleotide-binding</keyword>
<dbReference type="FunFam" id="3.30.200.20:FF:000432">
    <property type="entry name" value="LRR receptor-like serine/threonine-protein kinase EFR"/>
    <property type="match status" value="1"/>
</dbReference>
<dbReference type="PANTHER" id="PTHR27008">
    <property type="entry name" value="OS04G0122200 PROTEIN"/>
    <property type="match status" value="1"/>
</dbReference>